<evidence type="ECO:0000256" key="5">
    <source>
        <dbReference type="SAM" id="MobiDB-lite"/>
    </source>
</evidence>
<dbReference type="Proteomes" id="UP001497600">
    <property type="component" value="Chromosome G"/>
</dbReference>
<keyword evidence="7" id="KW-1185">Reference proteome</keyword>
<name>A0ABP0EH28_9ASCO</name>
<evidence type="ECO:0000313" key="7">
    <source>
        <dbReference type="Proteomes" id="UP001497600"/>
    </source>
</evidence>
<gene>
    <name evidence="6" type="primary">HFI1</name>
    <name evidence="6" type="ORF">CAAN4_G04896</name>
</gene>
<evidence type="ECO:0000256" key="1">
    <source>
        <dbReference type="ARBA" id="ARBA00004123"/>
    </source>
</evidence>
<protein>
    <submittedName>
        <fullName evidence="6">Transcriptional coactivator Hfi1p/ADA1</fullName>
    </submittedName>
</protein>
<evidence type="ECO:0000256" key="3">
    <source>
        <dbReference type="ARBA" id="ARBA00023163"/>
    </source>
</evidence>
<accession>A0ABP0EH28</accession>
<feature type="compositionally biased region" description="Polar residues" evidence="5">
    <location>
        <begin position="401"/>
        <end position="417"/>
    </location>
</feature>
<keyword evidence="4" id="KW-0539">Nucleus</keyword>
<dbReference type="InterPro" id="IPR024738">
    <property type="entry name" value="Hfi1/Tada1"/>
</dbReference>
<dbReference type="EMBL" id="OZ004259">
    <property type="protein sequence ID" value="CAK7916666.1"/>
    <property type="molecule type" value="Genomic_DNA"/>
</dbReference>
<keyword evidence="3" id="KW-0804">Transcription</keyword>
<feature type="compositionally biased region" description="Polar residues" evidence="5">
    <location>
        <begin position="341"/>
        <end position="355"/>
    </location>
</feature>
<dbReference type="CDD" id="cd22933">
    <property type="entry name" value="HFD_HFI1"/>
    <property type="match status" value="1"/>
</dbReference>
<feature type="compositionally biased region" description="Basic and acidic residues" evidence="5">
    <location>
        <begin position="269"/>
        <end position="282"/>
    </location>
</feature>
<proteinExistence type="predicted"/>
<evidence type="ECO:0000313" key="6">
    <source>
        <dbReference type="EMBL" id="CAK7916666.1"/>
    </source>
</evidence>
<sequence length="433" mass="49033">MSIIPATSQSMAIKPIDHMELENHIRDFQNKLGNDWDKYQEALSLFLIGKLSRNEMVDTITPLLKDGLVKYHNKLLLMNFANSLKEGPLDSQTEFASFWNKKASKTKNVKSSQYEKFKMNIMGLPIRERRRIKNISRESGKKGKLSASITLTRHALLPKIPMIQDKAQQQSHVNNLVQWQQDVVNGINTPIATENYEIPDYDNLSRRMIMTMREHGLTGGLNPQVMEVLLLGLEVHLKNIIESAIDVARYRENKYASNDYLSPSSDSGTRIENREDEISQERKRQKVTLGAEDLYDTLEMFPHLIEPGGPKLRLANVMLQNDDMSTTGELDYELPPKSELINGTSSNDTLLVNQKGNDKDELTNSNNGHPIVPKDEEDAGESVDPKSDTQHKNSLVPHKQAPTTAQISKQIPDSHTGTNDDLKWLLHDLISTM</sequence>
<organism evidence="6 7">
    <name type="scientific">[Candida] anglica</name>
    <dbReference type="NCBI Taxonomy" id="148631"/>
    <lineage>
        <taxon>Eukaryota</taxon>
        <taxon>Fungi</taxon>
        <taxon>Dikarya</taxon>
        <taxon>Ascomycota</taxon>
        <taxon>Saccharomycotina</taxon>
        <taxon>Pichiomycetes</taxon>
        <taxon>Debaryomycetaceae</taxon>
        <taxon>Kurtzmaniella</taxon>
    </lineage>
</organism>
<dbReference type="PANTHER" id="PTHR21277">
    <property type="entry name" value="TRANSCRIPTIONAL ADAPTER 1"/>
    <property type="match status" value="1"/>
</dbReference>
<evidence type="ECO:0000256" key="4">
    <source>
        <dbReference type="ARBA" id="ARBA00023242"/>
    </source>
</evidence>
<reference evidence="6 7" key="1">
    <citation type="submission" date="2024-01" db="EMBL/GenBank/DDBJ databases">
        <authorList>
            <consortium name="Genoscope - CEA"/>
            <person name="William W."/>
        </authorList>
    </citation>
    <scope>NUCLEOTIDE SEQUENCE [LARGE SCALE GENOMIC DNA]</scope>
    <source>
        <strain evidence="6 7">29B2s-10</strain>
    </source>
</reference>
<feature type="region of interest" description="Disordered" evidence="5">
    <location>
        <begin position="257"/>
        <end position="284"/>
    </location>
</feature>
<dbReference type="Pfam" id="PF12767">
    <property type="entry name" value="SAGA-Tad1"/>
    <property type="match status" value="1"/>
</dbReference>
<keyword evidence="2" id="KW-0805">Transcription regulation</keyword>
<feature type="compositionally biased region" description="Polar residues" evidence="5">
    <location>
        <begin position="257"/>
        <end position="268"/>
    </location>
</feature>
<comment type="subcellular location">
    <subcellularLocation>
        <location evidence="1">Nucleus</location>
    </subcellularLocation>
</comment>
<feature type="region of interest" description="Disordered" evidence="5">
    <location>
        <begin position="327"/>
        <end position="420"/>
    </location>
</feature>
<dbReference type="PANTHER" id="PTHR21277:SF5">
    <property type="entry name" value="TRANSCRIPTIONAL ADAPTER 1"/>
    <property type="match status" value="1"/>
</dbReference>
<evidence type="ECO:0000256" key="2">
    <source>
        <dbReference type="ARBA" id="ARBA00023015"/>
    </source>
</evidence>